<evidence type="ECO:0000256" key="5">
    <source>
        <dbReference type="ARBA" id="ARBA00022519"/>
    </source>
</evidence>
<dbReference type="AlphaFoldDB" id="A0A4Q7MQ58"/>
<evidence type="ECO:0000256" key="7">
    <source>
        <dbReference type="ARBA" id="ARBA00022989"/>
    </source>
</evidence>
<protein>
    <submittedName>
        <fullName evidence="13">HemY protein</fullName>
    </submittedName>
</protein>
<dbReference type="RefSeq" id="WP_165389978.1">
    <property type="nucleotide sequence ID" value="NZ_CBCSEB010000012.1"/>
</dbReference>
<comment type="caution">
    <text evidence="13">The sequence shown here is derived from an EMBL/GenBank/DDBJ whole genome shotgun (WGS) entry which is preliminary data.</text>
</comment>
<proteinExistence type="predicted"/>
<comment type="subcellular location">
    <subcellularLocation>
        <location evidence="2">Cell inner membrane</location>
        <topology evidence="2">Multi-pass membrane protein</topology>
    </subcellularLocation>
</comment>
<dbReference type="Pfam" id="PF07219">
    <property type="entry name" value="HemY_N"/>
    <property type="match status" value="1"/>
</dbReference>
<evidence type="ECO:0000256" key="2">
    <source>
        <dbReference type="ARBA" id="ARBA00004429"/>
    </source>
</evidence>
<feature type="transmembrane region" description="Helical" evidence="11">
    <location>
        <begin position="47"/>
        <end position="68"/>
    </location>
</feature>
<feature type="domain" description="HemY N-terminal" evidence="12">
    <location>
        <begin position="26"/>
        <end position="135"/>
    </location>
</feature>
<evidence type="ECO:0000256" key="4">
    <source>
        <dbReference type="ARBA" id="ARBA00022475"/>
    </source>
</evidence>
<evidence type="ECO:0000256" key="6">
    <source>
        <dbReference type="ARBA" id="ARBA00022692"/>
    </source>
</evidence>
<dbReference type="InterPro" id="IPR005254">
    <property type="entry name" value="Heme_biosyn_assoc_TPR_pro"/>
</dbReference>
<organism evidence="13 14">
    <name type="scientific">Kerstersia gyiorum</name>
    <dbReference type="NCBI Taxonomy" id="206506"/>
    <lineage>
        <taxon>Bacteria</taxon>
        <taxon>Pseudomonadati</taxon>
        <taxon>Pseudomonadota</taxon>
        <taxon>Betaproteobacteria</taxon>
        <taxon>Burkholderiales</taxon>
        <taxon>Alcaligenaceae</taxon>
        <taxon>Kerstersia</taxon>
    </lineage>
</organism>
<evidence type="ECO:0000256" key="8">
    <source>
        <dbReference type="ARBA" id="ARBA00023136"/>
    </source>
</evidence>
<keyword evidence="9" id="KW-0627">Porphyrin biosynthesis</keyword>
<sequence length="561" mass="61264">MATWFKSLLLLALAVTVAVLLRRYEGDVLILLPDWRVQLPLARAVAVVLLTFVLLYIVLRLLSWALAIPERVRGWRQRRVQKRDMELLEQGWITLLEGRYAQAEKSLTALLDQAKPQRRKVLAALSAARAADELGEFSRRDSLLASAAEQATGDESLSQAVMLVGADMLLDQGKPAEALERLAPLQENASRHLHAQRLFLRAHHALGHHDQSFALARALSRRGVLGVAEANAILGAAAAARLRGSQGDDWRKVWKDLKSEERLVPEVALAGAYCFDAAGQADEAGKILETAINDSFDPRLIEAYAQCDADQVPRRLEKAEKWLQRNADQPELLRALGALCLQGQLWGPAERYLVRSVQLKNDPRTHVLLGSLYDRLGKREESLRHWRLASKAHLGRLPELQQKSFLPPADTQADPKIRDADDSFGSLARYPAAAAAAPVAVMLDEFEANAVATPRVATDDELEADAMVVPPAEAASAVAADESTDTFAAGRSYDESADVPPADAVAGHDDFEEYFDSAPLPYHPVDAQGAEASDATDAVDGRNDVVRPGQSGAAPRQDNNS</sequence>
<keyword evidence="5" id="KW-0997">Cell inner membrane</keyword>
<keyword evidence="4" id="KW-1003">Cell membrane</keyword>
<evidence type="ECO:0000256" key="10">
    <source>
        <dbReference type="SAM" id="MobiDB-lite"/>
    </source>
</evidence>
<dbReference type="NCBIfam" id="TIGR00540">
    <property type="entry name" value="TPR_hemY_coli"/>
    <property type="match status" value="1"/>
</dbReference>
<name>A0A4Q7MQ58_9BURK</name>
<evidence type="ECO:0000256" key="1">
    <source>
        <dbReference type="ARBA" id="ARBA00002962"/>
    </source>
</evidence>
<comment type="pathway">
    <text evidence="3">Porphyrin-containing compound metabolism; protoheme biosynthesis.</text>
</comment>
<dbReference type="EMBL" id="SGWZ01000002">
    <property type="protein sequence ID" value="RZS69946.1"/>
    <property type="molecule type" value="Genomic_DNA"/>
</dbReference>
<dbReference type="InterPro" id="IPR010817">
    <property type="entry name" value="HemY_N"/>
</dbReference>
<feature type="region of interest" description="Disordered" evidence="10">
    <location>
        <begin position="518"/>
        <end position="561"/>
    </location>
</feature>
<evidence type="ECO:0000256" key="9">
    <source>
        <dbReference type="ARBA" id="ARBA00023244"/>
    </source>
</evidence>
<dbReference type="GO" id="GO:0006779">
    <property type="term" value="P:porphyrin-containing compound biosynthetic process"/>
    <property type="evidence" value="ECO:0007669"/>
    <property type="project" value="UniProtKB-KW"/>
</dbReference>
<keyword evidence="7 11" id="KW-1133">Transmembrane helix</keyword>
<dbReference type="GO" id="GO:0005886">
    <property type="term" value="C:plasma membrane"/>
    <property type="evidence" value="ECO:0007669"/>
    <property type="project" value="UniProtKB-SubCell"/>
</dbReference>
<keyword evidence="6 11" id="KW-0812">Transmembrane</keyword>
<gene>
    <name evidence="13" type="ORF">EV679_1332</name>
</gene>
<dbReference type="GO" id="GO:0042168">
    <property type="term" value="P:heme metabolic process"/>
    <property type="evidence" value="ECO:0007669"/>
    <property type="project" value="InterPro"/>
</dbReference>
<evidence type="ECO:0000313" key="14">
    <source>
        <dbReference type="Proteomes" id="UP000292039"/>
    </source>
</evidence>
<dbReference type="UniPathway" id="UPA00252"/>
<accession>A0A4Q7MQ58</accession>
<dbReference type="Gene3D" id="1.25.40.10">
    <property type="entry name" value="Tetratricopeptide repeat domain"/>
    <property type="match status" value="1"/>
</dbReference>
<keyword evidence="8 11" id="KW-0472">Membrane</keyword>
<evidence type="ECO:0000256" key="3">
    <source>
        <dbReference type="ARBA" id="ARBA00004744"/>
    </source>
</evidence>
<reference evidence="13 14" key="1">
    <citation type="submission" date="2019-02" db="EMBL/GenBank/DDBJ databases">
        <title>Genomic Encyclopedia of Type Strains, Phase IV (KMG-IV): sequencing the most valuable type-strain genomes for metagenomic binning, comparative biology and taxonomic classification.</title>
        <authorList>
            <person name="Goeker M."/>
        </authorList>
    </citation>
    <scope>NUCLEOTIDE SEQUENCE [LARGE SCALE GENOMIC DNA]</scope>
    <source>
        <strain evidence="13 14">DSM 16618</strain>
    </source>
</reference>
<evidence type="ECO:0000256" key="11">
    <source>
        <dbReference type="SAM" id="Phobius"/>
    </source>
</evidence>
<evidence type="ECO:0000259" key="12">
    <source>
        <dbReference type="Pfam" id="PF07219"/>
    </source>
</evidence>
<dbReference type="Proteomes" id="UP000292039">
    <property type="component" value="Unassembled WGS sequence"/>
</dbReference>
<evidence type="ECO:0000313" key="13">
    <source>
        <dbReference type="EMBL" id="RZS69946.1"/>
    </source>
</evidence>
<comment type="function">
    <text evidence="1">Involved in a late step of protoheme IX synthesis.</text>
</comment>
<dbReference type="InterPro" id="IPR011990">
    <property type="entry name" value="TPR-like_helical_dom_sf"/>
</dbReference>
<dbReference type="SUPFAM" id="SSF48452">
    <property type="entry name" value="TPR-like"/>
    <property type="match status" value="1"/>
</dbReference>